<dbReference type="PROSITE" id="PS51715">
    <property type="entry name" value="G_GB1_RHD3"/>
    <property type="match status" value="1"/>
</dbReference>
<dbReference type="InterPro" id="IPR015894">
    <property type="entry name" value="Guanylate-bd_N"/>
</dbReference>
<dbReference type="GO" id="GO:0003924">
    <property type="term" value="F:GTPase activity"/>
    <property type="evidence" value="ECO:0007669"/>
    <property type="project" value="InterPro"/>
</dbReference>
<feature type="region of interest" description="Disordered" evidence="6">
    <location>
        <begin position="1"/>
        <end position="33"/>
    </location>
</feature>
<keyword evidence="3" id="KW-0342">GTP-binding</keyword>
<evidence type="ECO:0000256" key="1">
    <source>
        <dbReference type="ARBA" id="ARBA00022741"/>
    </source>
</evidence>
<dbReference type="OrthoDB" id="2135133at2759"/>
<dbReference type="EMBL" id="MPUH01000534">
    <property type="protein sequence ID" value="OMJ78191.1"/>
    <property type="molecule type" value="Genomic_DNA"/>
</dbReference>
<dbReference type="PANTHER" id="PTHR10751">
    <property type="entry name" value="GUANYLATE BINDING PROTEIN"/>
    <property type="match status" value="1"/>
</dbReference>
<evidence type="ECO:0000313" key="8">
    <source>
        <dbReference type="EMBL" id="OMJ78191.1"/>
    </source>
</evidence>
<evidence type="ECO:0000313" key="9">
    <source>
        <dbReference type="Proteomes" id="UP000187209"/>
    </source>
</evidence>
<proteinExistence type="inferred from homology"/>
<feature type="compositionally biased region" description="Basic and acidic residues" evidence="6">
    <location>
        <begin position="21"/>
        <end position="33"/>
    </location>
</feature>
<accession>A0A1R2BN37</accession>
<keyword evidence="2" id="KW-0378">Hydrolase</keyword>
<dbReference type="GO" id="GO:0005525">
    <property type="term" value="F:GTP binding"/>
    <property type="evidence" value="ECO:0007669"/>
    <property type="project" value="UniProtKB-KW"/>
</dbReference>
<evidence type="ECO:0000259" key="7">
    <source>
        <dbReference type="PROSITE" id="PS51715"/>
    </source>
</evidence>
<evidence type="ECO:0000256" key="4">
    <source>
        <dbReference type="PROSITE-ProRule" id="PRU01052"/>
    </source>
</evidence>
<dbReference type="InterPro" id="IPR027417">
    <property type="entry name" value="P-loop_NTPase"/>
</dbReference>
<dbReference type="Gene3D" id="1.20.1000.10">
    <property type="entry name" value="Guanylate-binding protein, C-terminal domain"/>
    <property type="match status" value="1"/>
</dbReference>
<feature type="domain" description="GB1/RHD3-type G" evidence="7">
    <location>
        <begin position="103"/>
        <end position="341"/>
    </location>
</feature>
<protein>
    <recommendedName>
        <fullName evidence="7">GB1/RHD3-type G domain-containing protein</fullName>
    </recommendedName>
</protein>
<reference evidence="8 9" key="1">
    <citation type="submission" date="2016-11" db="EMBL/GenBank/DDBJ databases">
        <title>The macronuclear genome of Stentor coeruleus: a giant cell with tiny introns.</title>
        <authorList>
            <person name="Slabodnick M."/>
            <person name="Ruby J.G."/>
            <person name="Reiff S.B."/>
            <person name="Swart E.C."/>
            <person name="Gosai S."/>
            <person name="Prabakaran S."/>
            <person name="Witkowska E."/>
            <person name="Larue G.E."/>
            <person name="Fisher S."/>
            <person name="Freeman R.M."/>
            <person name="Gunawardena J."/>
            <person name="Chu W."/>
            <person name="Stover N.A."/>
            <person name="Gregory B.D."/>
            <person name="Nowacki M."/>
            <person name="Derisi J."/>
            <person name="Roy S.W."/>
            <person name="Marshall W.F."/>
            <person name="Sood P."/>
        </authorList>
    </citation>
    <scope>NUCLEOTIDE SEQUENCE [LARGE SCALE GENOMIC DNA]</scope>
    <source>
        <strain evidence="8">WM001</strain>
    </source>
</reference>
<dbReference type="InterPro" id="IPR030386">
    <property type="entry name" value="G_GB1_RHD3_dom"/>
</dbReference>
<dbReference type="SUPFAM" id="SSF52540">
    <property type="entry name" value="P-loop containing nucleoside triphosphate hydrolases"/>
    <property type="match status" value="1"/>
</dbReference>
<evidence type="ECO:0000256" key="3">
    <source>
        <dbReference type="ARBA" id="ARBA00023134"/>
    </source>
</evidence>
<dbReference type="InterPro" id="IPR036543">
    <property type="entry name" value="Guanylate-bd_C_sf"/>
</dbReference>
<dbReference type="Pfam" id="PF02263">
    <property type="entry name" value="GBP"/>
    <property type="match status" value="1"/>
</dbReference>
<dbReference type="Proteomes" id="UP000187209">
    <property type="component" value="Unassembled WGS sequence"/>
</dbReference>
<feature type="coiled-coil region" evidence="5">
    <location>
        <begin position="535"/>
        <end position="562"/>
    </location>
</feature>
<evidence type="ECO:0000256" key="2">
    <source>
        <dbReference type="ARBA" id="ARBA00022801"/>
    </source>
</evidence>
<dbReference type="Gene3D" id="3.40.50.300">
    <property type="entry name" value="P-loop containing nucleotide triphosphate hydrolases"/>
    <property type="match status" value="1"/>
</dbReference>
<name>A0A1R2BN37_9CILI</name>
<keyword evidence="9" id="KW-1185">Reference proteome</keyword>
<dbReference type="AlphaFoldDB" id="A0A1R2BN37"/>
<keyword evidence="1" id="KW-0547">Nucleotide-binding</keyword>
<comment type="caution">
    <text evidence="8">The sequence shown here is derived from an EMBL/GenBank/DDBJ whole genome shotgun (WGS) entry which is preliminary data.</text>
</comment>
<keyword evidence="5" id="KW-0175">Coiled coil</keyword>
<sequence length="630" mass="72577">MSDSHEFSYDSNDVPEIVEPESPKSDQKVQTHVNPKELSAKAIYSNIKKKAMRSPSFDNSSDFIEDSPTLNSVIPSESLQLARITDDGIELCEETLAYLKRIKEKIGIVSIGGPARTGKSLLMNLLTKKNTFEVGSKVQACTQGIWITPLQTQEKLILLIDSEGCKSVEKSGSFDAKLFALLILISSVFVYNSKGVIDEQSISQLALATHLSEMISFSLHEEEEDEVVKSRIIALAPKFVWVLRDFHLSLVDQDDNSITPKQYMENILNMKKYYGRNAEKNSQIRERFLEMFQDRSCVTLPRPADLESDLEHLNSLPLESLRAKFIKSFKNFEKLVIDLCPVKLFHEIEINGQHLVTLLEEIIKCLNQGIMPNIHTVWNEVIRKQYELFLEEAKILYSESRGISIENMPYEESELIFKLQHAKDISLQGLRDMQQKDVVCEEQAIEEFEIFFQEDLKFTLESNVSSSEAYNLALIERIFRGVIKKLDCGQYKDNFTMFESEWISCMREYENQSKGPGKLLAITEFSKKRQHAAYSKFFQNTAESYEQEIKDLREKQKEYQNILYEKYKEKKDLIVDEHIVKLEKELEISDQEMLERMLQKISGDIKKSLLNKKESGPKGSKKASCKCLVF</sequence>
<evidence type="ECO:0000256" key="5">
    <source>
        <dbReference type="SAM" id="Coils"/>
    </source>
</evidence>
<organism evidence="8 9">
    <name type="scientific">Stentor coeruleus</name>
    <dbReference type="NCBI Taxonomy" id="5963"/>
    <lineage>
        <taxon>Eukaryota</taxon>
        <taxon>Sar</taxon>
        <taxon>Alveolata</taxon>
        <taxon>Ciliophora</taxon>
        <taxon>Postciliodesmatophora</taxon>
        <taxon>Heterotrichea</taxon>
        <taxon>Heterotrichida</taxon>
        <taxon>Stentoridae</taxon>
        <taxon>Stentor</taxon>
    </lineage>
</organism>
<comment type="similarity">
    <text evidence="4">Belongs to the TRAFAC class dynamin-like GTPase superfamily. GB1/RHD3 GTPase family.</text>
</comment>
<evidence type="ECO:0000256" key="6">
    <source>
        <dbReference type="SAM" id="MobiDB-lite"/>
    </source>
</evidence>
<gene>
    <name evidence="8" type="ORF">SteCoe_22036</name>
</gene>
<dbReference type="SUPFAM" id="SSF48340">
    <property type="entry name" value="Interferon-induced guanylate-binding protein 1 (GBP1), C-terminal domain"/>
    <property type="match status" value="1"/>
</dbReference>